<evidence type="ECO:0000313" key="2">
    <source>
        <dbReference type="EMBL" id="OCL34507.1"/>
    </source>
</evidence>
<dbReference type="Pfam" id="PF13673">
    <property type="entry name" value="Acetyltransf_10"/>
    <property type="match status" value="1"/>
</dbReference>
<sequence>MLMDKSFSELTTTELYAILQLRVDVFVVEQACAYPELDGRDTEPETRHLWLPAGDGAVDEVGVASYLRVLQEGEGVRIGRVVTHPALRGTGLGRVLVQAAIDAHSRMRIDIDAQSHLAGWYGTFGFRVMGEEFLDAGIPHLPMAHMPATSVAP</sequence>
<accession>A0A1C0AMD0</accession>
<dbReference type="RefSeq" id="WP_068751190.1">
    <property type="nucleotide sequence ID" value="NZ_LR214441.1"/>
</dbReference>
<organism evidence="2 3">
    <name type="scientific">Tessaracoccus lapidicaptus</name>
    <dbReference type="NCBI Taxonomy" id="1427523"/>
    <lineage>
        <taxon>Bacteria</taxon>
        <taxon>Bacillati</taxon>
        <taxon>Actinomycetota</taxon>
        <taxon>Actinomycetes</taxon>
        <taxon>Propionibacteriales</taxon>
        <taxon>Propionibacteriaceae</taxon>
        <taxon>Tessaracoccus</taxon>
    </lineage>
</organism>
<dbReference type="Gene3D" id="3.40.630.30">
    <property type="match status" value="1"/>
</dbReference>
<proteinExistence type="predicted"/>
<reference evidence="3" key="1">
    <citation type="submission" date="2016-07" db="EMBL/GenBank/DDBJ databases">
        <authorList>
            <person name="Florea S."/>
            <person name="Webb J.S."/>
            <person name="Jaromczyk J."/>
            <person name="Schardl C.L."/>
        </authorList>
    </citation>
    <scope>NUCLEOTIDE SEQUENCE [LARGE SCALE GENOMIC DNA]</scope>
    <source>
        <strain evidence="3">IPBSL-7</strain>
    </source>
</reference>
<feature type="domain" description="N-acetyltransferase" evidence="1">
    <location>
        <begin position="5"/>
        <end position="148"/>
    </location>
</feature>
<dbReference type="Proteomes" id="UP000093501">
    <property type="component" value="Unassembled WGS sequence"/>
</dbReference>
<dbReference type="InterPro" id="IPR016181">
    <property type="entry name" value="Acyl_CoA_acyltransferase"/>
</dbReference>
<evidence type="ECO:0000259" key="1">
    <source>
        <dbReference type="PROSITE" id="PS51186"/>
    </source>
</evidence>
<dbReference type="InterPro" id="IPR000182">
    <property type="entry name" value="GNAT_dom"/>
</dbReference>
<evidence type="ECO:0000313" key="3">
    <source>
        <dbReference type="Proteomes" id="UP000093501"/>
    </source>
</evidence>
<keyword evidence="3" id="KW-1185">Reference proteome</keyword>
<comment type="caution">
    <text evidence="2">The sequence shown here is derived from an EMBL/GenBank/DDBJ whole genome shotgun (WGS) entry which is preliminary data.</text>
</comment>
<dbReference type="GO" id="GO:0016747">
    <property type="term" value="F:acyltransferase activity, transferring groups other than amino-acyl groups"/>
    <property type="evidence" value="ECO:0007669"/>
    <property type="project" value="InterPro"/>
</dbReference>
<dbReference type="AlphaFoldDB" id="A0A1C0AMD0"/>
<name>A0A1C0AMD0_9ACTN</name>
<dbReference type="PROSITE" id="PS51186">
    <property type="entry name" value="GNAT"/>
    <property type="match status" value="1"/>
</dbReference>
<protein>
    <recommendedName>
        <fullName evidence="1">N-acetyltransferase domain-containing protein</fullName>
    </recommendedName>
</protein>
<dbReference type="SUPFAM" id="SSF55729">
    <property type="entry name" value="Acyl-CoA N-acyltransferases (Nat)"/>
    <property type="match status" value="1"/>
</dbReference>
<gene>
    <name evidence="2" type="ORF">BCR15_02035</name>
</gene>
<dbReference type="EMBL" id="MBQD01000020">
    <property type="protein sequence ID" value="OCL34507.1"/>
    <property type="molecule type" value="Genomic_DNA"/>
</dbReference>
<dbReference type="CDD" id="cd04301">
    <property type="entry name" value="NAT_SF"/>
    <property type="match status" value="1"/>
</dbReference>